<dbReference type="GO" id="GO:0008168">
    <property type="term" value="F:methyltransferase activity"/>
    <property type="evidence" value="ECO:0007669"/>
    <property type="project" value="UniProtKB-KW"/>
</dbReference>
<reference evidence="4 5" key="1">
    <citation type="submission" date="2017-11" db="EMBL/GenBank/DDBJ databases">
        <title>Complete genome of a free-living desiccation-tolerant cyanobacterium and its photosynthetic adaptation to extreme terrestrial habitat.</title>
        <authorList>
            <person name="Shang J."/>
        </authorList>
    </citation>
    <scope>NUCLEOTIDE SEQUENCE [LARGE SCALE GENOMIC DNA]</scope>
    <source>
        <strain evidence="4 5">CCNUN1</strain>
    </source>
</reference>
<keyword evidence="5" id="KW-1185">Reference proteome</keyword>
<dbReference type="AlphaFoldDB" id="A0A2K8SRK4"/>
<dbReference type="InterPro" id="IPR019257">
    <property type="entry name" value="MeTrfase_dom"/>
</dbReference>
<keyword evidence="2" id="KW-0808">Transferase</keyword>
<proteinExistence type="predicted"/>
<dbReference type="RefSeq" id="WP_208766744.1">
    <property type="nucleotide sequence ID" value="NZ_CAWNNC010000001.1"/>
</dbReference>
<evidence type="ECO:0000256" key="2">
    <source>
        <dbReference type="ARBA" id="ARBA00022679"/>
    </source>
</evidence>
<evidence type="ECO:0000259" key="3">
    <source>
        <dbReference type="Pfam" id="PF10017"/>
    </source>
</evidence>
<sequence length="353" mass="40808">MAQNFHSNSQLSSDMSTAINRTAKPSSEFYSIFSEEEVLGIIHALEVRREIPLKYSYKGRGAKIWDDFYLKYVIPTWYRTSNVEIDLLKENFNYLNGNIKIGEKVNIVDVGAGNSYPVKIFIQRLNKLGKLNKYIALDISEELLNLSKNNFTKWFPLVEFISSTIDIENSCVPTKLFQNKASLEIDDTAKIFFHLGVTIGNHQNRDEVLKNFRDSMGKNDLLVFTNETGTNSKWDGNVRGGCKYHVEEIYGWVQSKIGIKSEDCELVRKYDLKTDSIVANIKFHHNYTLHFSQMGIDKKIEISEGEEITIWRHHKYEIPKLLEELERSGLQLLHYNIDKYKSHLMVICKVASS</sequence>
<evidence type="ECO:0000313" key="4">
    <source>
        <dbReference type="EMBL" id="AUB38114.1"/>
    </source>
</evidence>
<dbReference type="InterPro" id="IPR051128">
    <property type="entry name" value="EgtD_Methyltrsf_superfamily"/>
</dbReference>
<feature type="domain" description="Histidine-specific methyltransferase SAM-dependent" evidence="3">
    <location>
        <begin position="41"/>
        <end position="224"/>
    </location>
</feature>
<organism evidence="4 5">
    <name type="scientific">Nostoc flagelliforme CCNUN1</name>
    <dbReference type="NCBI Taxonomy" id="2038116"/>
    <lineage>
        <taxon>Bacteria</taxon>
        <taxon>Bacillati</taxon>
        <taxon>Cyanobacteriota</taxon>
        <taxon>Cyanophyceae</taxon>
        <taxon>Nostocales</taxon>
        <taxon>Nostocaceae</taxon>
        <taxon>Nostoc</taxon>
    </lineage>
</organism>
<accession>A0A2K8SRK4</accession>
<dbReference type="GO" id="GO:0032259">
    <property type="term" value="P:methylation"/>
    <property type="evidence" value="ECO:0007669"/>
    <property type="project" value="UniProtKB-KW"/>
</dbReference>
<dbReference type="Pfam" id="PF10017">
    <property type="entry name" value="Methyltransf_33"/>
    <property type="match status" value="1"/>
</dbReference>
<gene>
    <name evidence="4" type="ORF">COO91_04077</name>
</gene>
<dbReference type="SUPFAM" id="SSF53335">
    <property type="entry name" value="S-adenosyl-L-methionine-dependent methyltransferases"/>
    <property type="match status" value="1"/>
</dbReference>
<dbReference type="PANTHER" id="PTHR43397">
    <property type="entry name" value="ERGOTHIONEINE BIOSYNTHESIS PROTEIN 1"/>
    <property type="match status" value="1"/>
</dbReference>
<dbReference type="Proteomes" id="UP000232003">
    <property type="component" value="Chromosome"/>
</dbReference>
<dbReference type="InterPro" id="IPR029063">
    <property type="entry name" value="SAM-dependent_MTases_sf"/>
</dbReference>
<evidence type="ECO:0000256" key="1">
    <source>
        <dbReference type="ARBA" id="ARBA00022603"/>
    </source>
</evidence>
<name>A0A2K8SRK4_9NOSO</name>
<dbReference type="CDD" id="cd02440">
    <property type="entry name" value="AdoMet_MTases"/>
    <property type="match status" value="1"/>
</dbReference>
<dbReference type="EMBL" id="CP024785">
    <property type="protein sequence ID" value="AUB38114.1"/>
    <property type="molecule type" value="Genomic_DNA"/>
</dbReference>
<dbReference type="PIRSF" id="PIRSF018005">
    <property type="entry name" value="UCP018005"/>
    <property type="match status" value="1"/>
</dbReference>
<evidence type="ECO:0000313" key="5">
    <source>
        <dbReference type="Proteomes" id="UP000232003"/>
    </source>
</evidence>
<protein>
    <recommendedName>
        <fullName evidence="3">Histidine-specific methyltransferase SAM-dependent domain-containing protein</fullName>
    </recommendedName>
</protein>
<dbReference type="KEGG" id="nfl:COO91_04077"/>
<dbReference type="Gene3D" id="3.40.50.150">
    <property type="entry name" value="Vaccinia Virus protein VP39"/>
    <property type="match status" value="1"/>
</dbReference>
<dbReference type="PANTHER" id="PTHR43397:SF1">
    <property type="entry name" value="ERGOTHIONEINE BIOSYNTHESIS PROTEIN 1"/>
    <property type="match status" value="1"/>
</dbReference>
<dbReference type="InterPro" id="IPR017804">
    <property type="entry name" value="MeTrfase_EgtD-like"/>
</dbReference>
<keyword evidence="1" id="KW-0489">Methyltransferase</keyword>